<dbReference type="Proteomes" id="UP000692954">
    <property type="component" value="Unassembled WGS sequence"/>
</dbReference>
<accession>A0A8S1QDU6</accession>
<feature type="transmembrane region" description="Helical" evidence="1">
    <location>
        <begin position="333"/>
        <end position="353"/>
    </location>
</feature>
<sequence>MQKVILKTKIFSGILILLSVKIAVLALILARETSDIEIKIYGTLFGITAFLFMSINFYVFYLLQTINVMNAEINNINCFSSWIMLHKSILNNTDFWFSKYLLKCLIIIIFYYSLQFRYVAFAVPKIIIISLEYTILFVFFIISLFIGSIMQLYLLIQLMIMLVDFKEYSKNIVYIYHIKDSLQEEQSYKRKITLISIIFTLGSIGYYGLKLALYILIVKNNDIEINNKVYSIIVSILNVSCIMLSLQIFRELKIIYQRISNTSDVIIYNLNIHCFTGWFILIKSLIFSKKFRFWRIFIFILLYIQTIYGLIIFPYHQINNISIKQMYCLESYLYYDTAILVVLIFTQLIESFARIIHQVKKKNLEYQLEDHRACEQINYSKLQICQLQYQNKQMKLEQSKINLILKIQQKMHKKIMENVAFVLIKLLKGKECINQNVIPLMFSIITVYQYG</sequence>
<feature type="transmembrane region" description="Helical" evidence="1">
    <location>
        <begin position="229"/>
        <end position="246"/>
    </location>
</feature>
<feature type="transmembrane region" description="Helical" evidence="1">
    <location>
        <begin position="293"/>
        <end position="313"/>
    </location>
</feature>
<feature type="transmembrane region" description="Helical" evidence="1">
    <location>
        <begin position="192"/>
        <end position="217"/>
    </location>
</feature>
<proteinExistence type="predicted"/>
<feature type="transmembrane region" description="Helical" evidence="1">
    <location>
        <begin position="42"/>
        <end position="63"/>
    </location>
</feature>
<feature type="transmembrane region" description="Helical" evidence="1">
    <location>
        <begin position="100"/>
        <end position="121"/>
    </location>
</feature>
<dbReference type="AlphaFoldDB" id="A0A8S1QDU6"/>
<gene>
    <name evidence="2" type="ORF">PSON_ATCC_30995.1.T1010109</name>
</gene>
<feature type="transmembrane region" description="Helical" evidence="1">
    <location>
        <begin position="266"/>
        <end position="286"/>
    </location>
</feature>
<feature type="transmembrane region" description="Helical" evidence="1">
    <location>
        <begin position="12"/>
        <end position="30"/>
    </location>
</feature>
<protein>
    <submittedName>
        <fullName evidence="2">Uncharacterized protein</fullName>
    </submittedName>
</protein>
<dbReference type="EMBL" id="CAJJDN010000101">
    <property type="protein sequence ID" value="CAD8112650.1"/>
    <property type="molecule type" value="Genomic_DNA"/>
</dbReference>
<evidence type="ECO:0000313" key="3">
    <source>
        <dbReference type="Proteomes" id="UP000692954"/>
    </source>
</evidence>
<keyword evidence="3" id="KW-1185">Reference proteome</keyword>
<keyword evidence="1" id="KW-1133">Transmembrane helix</keyword>
<name>A0A8S1QDU6_9CILI</name>
<keyword evidence="1" id="KW-0472">Membrane</keyword>
<evidence type="ECO:0000313" key="2">
    <source>
        <dbReference type="EMBL" id="CAD8112650.1"/>
    </source>
</evidence>
<comment type="caution">
    <text evidence="2">The sequence shown here is derived from an EMBL/GenBank/DDBJ whole genome shotgun (WGS) entry which is preliminary data.</text>
</comment>
<feature type="transmembrane region" description="Helical" evidence="1">
    <location>
        <begin position="133"/>
        <end position="156"/>
    </location>
</feature>
<reference evidence="2" key="1">
    <citation type="submission" date="2021-01" db="EMBL/GenBank/DDBJ databases">
        <authorList>
            <consortium name="Genoscope - CEA"/>
            <person name="William W."/>
        </authorList>
    </citation>
    <scope>NUCLEOTIDE SEQUENCE</scope>
</reference>
<evidence type="ECO:0000256" key="1">
    <source>
        <dbReference type="SAM" id="Phobius"/>
    </source>
</evidence>
<keyword evidence="1" id="KW-0812">Transmembrane</keyword>
<organism evidence="2 3">
    <name type="scientific">Paramecium sonneborni</name>
    <dbReference type="NCBI Taxonomy" id="65129"/>
    <lineage>
        <taxon>Eukaryota</taxon>
        <taxon>Sar</taxon>
        <taxon>Alveolata</taxon>
        <taxon>Ciliophora</taxon>
        <taxon>Intramacronucleata</taxon>
        <taxon>Oligohymenophorea</taxon>
        <taxon>Peniculida</taxon>
        <taxon>Parameciidae</taxon>
        <taxon>Paramecium</taxon>
    </lineage>
</organism>